<gene>
    <name evidence="1" type="ORF">KFL_011350010</name>
</gene>
<name>A0A1Y1ITW9_KLENI</name>
<reference evidence="1 2" key="1">
    <citation type="journal article" date="2014" name="Nat. Commun.">
        <title>Klebsormidium flaccidum genome reveals primary factors for plant terrestrial adaptation.</title>
        <authorList>
            <person name="Hori K."/>
            <person name="Maruyama F."/>
            <person name="Fujisawa T."/>
            <person name="Togashi T."/>
            <person name="Yamamoto N."/>
            <person name="Seo M."/>
            <person name="Sato S."/>
            <person name="Yamada T."/>
            <person name="Mori H."/>
            <person name="Tajima N."/>
            <person name="Moriyama T."/>
            <person name="Ikeuchi M."/>
            <person name="Watanabe M."/>
            <person name="Wada H."/>
            <person name="Kobayashi K."/>
            <person name="Saito M."/>
            <person name="Masuda T."/>
            <person name="Sasaki-Sekimoto Y."/>
            <person name="Mashiguchi K."/>
            <person name="Awai K."/>
            <person name="Shimojima M."/>
            <person name="Masuda S."/>
            <person name="Iwai M."/>
            <person name="Nobusawa T."/>
            <person name="Narise T."/>
            <person name="Kondo S."/>
            <person name="Saito H."/>
            <person name="Sato R."/>
            <person name="Murakawa M."/>
            <person name="Ihara Y."/>
            <person name="Oshima-Yamada Y."/>
            <person name="Ohtaka K."/>
            <person name="Satoh M."/>
            <person name="Sonobe K."/>
            <person name="Ishii M."/>
            <person name="Ohtani R."/>
            <person name="Kanamori-Sato M."/>
            <person name="Honoki R."/>
            <person name="Miyazaki D."/>
            <person name="Mochizuki H."/>
            <person name="Umetsu J."/>
            <person name="Higashi K."/>
            <person name="Shibata D."/>
            <person name="Kamiya Y."/>
            <person name="Sato N."/>
            <person name="Nakamura Y."/>
            <person name="Tabata S."/>
            <person name="Ida S."/>
            <person name="Kurokawa K."/>
            <person name="Ohta H."/>
        </authorList>
    </citation>
    <scope>NUCLEOTIDE SEQUENCE [LARGE SCALE GENOMIC DNA]</scope>
    <source>
        <strain evidence="1 2">NIES-2285</strain>
    </source>
</reference>
<organism evidence="1 2">
    <name type="scientific">Klebsormidium nitens</name>
    <name type="common">Green alga</name>
    <name type="synonym">Ulothrix nitens</name>
    <dbReference type="NCBI Taxonomy" id="105231"/>
    <lineage>
        <taxon>Eukaryota</taxon>
        <taxon>Viridiplantae</taxon>
        <taxon>Streptophyta</taxon>
        <taxon>Klebsormidiophyceae</taxon>
        <taxon>Klebsormidiales</taxon>
        <taxon>Klebsormidiaceae</taxon>
        <taxon>Klebsormidium</taxon>
    </lineage>
</organism>
<dbReference type="OMA" id="VHIEDFC"/>
<sequence>FSGRGTRGTYEGFQKVTFPTGEPYGLWMRTYHNQEAQALVNALVHIEDFCSKNTNEGVLASYVHEPARRAFIIEKAVEYVDSGLEIQMPGLGL</sequence>
<dbReference type="EMBL" id="DF238084">
    <property type="protein sequence ID" value="GAQ92781.1"/>
    <property type="molecule type" value="Genomic_DNA"/>
</dbReference>
<evidence type="ECO:0000313" key="1">
    <source>
        <dbReference type="EMBL" id="GAQ92781.1"/>
    </source>
</evidence>
<evidence type="ECO:0000313" key="2">
    <source>
        <dbReference type="Proteomes" id="UP000054558"/>
    </source>
</evidence>
<dbReference type="AlphaFoldDB" id="A0A1Y1ITW9"/>
<proteinExistence type="predicted"/>
<dbReference type="Proteomes" id="UP000054558">
    <property type="component" value="Unassembled WGS sequence"/>
</dbReference>
<accession>A0A1Y1ITW9</accession>
<protein>
    <submittedName>
        <fullName evidence="1">Uncharacterized protein</fullName>
    </submittedName>
</protein>
<feature type="non-terminal residue" evidence="1">
    <location>
        <position position="1"/>
    </location>
</feature>
<keyword evidence="2" id="KW-1185">Reference proteome</keyword>